<keyword evidence="1" id="KW-0732">Signal</keyword>
<dbReference type="Proteomes" id="UP000295662">
    <property type="component" value="Unassembled WGS sequence"/>
</dbReference>
<feature type="chain" id="PRO_5020628262" evidence="1">
    <location>
        <begin position="22"/>
        <end position="168"/>
    </location>
</feature>
<gene>
    <name evidence="2" type="ORF">EI77_00889</name>
</gene>
<reference evidence="2 3" key="1">
    <citation type="submission" date="2019-03" db="EMBL/GenBank/DDBJ databases">
        <title>Genomic Encyclopedia of Archaeal and Bacterial Type Strains, Phase II (KMG-II): from individual species to whole genera.</title>
        <authorList>
            <person name="Goeker M."/>
        </authorList>
    </citation>
    <scope>NUCLEOTIDE SEQUENCE [LARGE SCALE GENOMIC DNA]</scope>
    <source>
        <strain evidence="2 3">ATCC 25309</strain>
    </source>
</reference>
<name>A0A4R7SSC2_9BACT</name>
<dbReference type="AlphaFoldDB" id="A0A4R7SSC2"/>
<evidence type="ECO:0000313" key="3">
    <source>
        <dbReference type="Proteomes" id="UP000295662"/>
    </source>
</evidence>
<dbReference type="EMBL" id="SOCA01000001">
    <property type="protein sequence ID" value="TDU81579.1"/>
    <property type="molecule type" value="Genomic_DNA"/>
</dbReference>
<protein>
    <submittedName>
        <fullName evidence="2">Uncharacterized protein</fullName>
    </submittedName>
</protein>
<keyword evidence="3" id="KW-1185">Reference proteome</keyword>
<proteinExistence type="predicted"/>
<feature type="signal peptide" evidence="1">
    <location>
        <begin position="1"/>
        <end position="21"/>
    </location>
</feature>
<evidence type="ECO:0000313" key="2">
    <source>
        <dbReference type="EMBL" id="TDU81579.1"/>
    </source>
</evidence>
<dbReference type="RefSeq" id="WP_133793519.1">
    <property type="nucleotide sequence ID" value="NZ_SOCA01000001.1"/>
</dbReference>
<accession>A0A4R7SSC2</accession>
<organism evidence="2 3">
    <name type="scientific">Prosthecobacter fusiformis</name>
    <dbReference type="NCBI Taxonomy" id="48464"/>
    <lineage>
        <taxon>Bacteria</taxon>
        <taxon>Pseudomonadati</taxon>
        <taxon>Verrucomicrobiota</taxon>
        <taxon>Verrucomicrobiia</taxon>
        <taxon>Verrucomicrobiales</taxon>
        <taxon>Verrucomicrobiaceae</taxon>
        <taxon>Prosthecobacter</taxon>
    </lineage>
</organism>
<comment type="caution">
    <text evidence="2">The sequence shown here is derived from an EMBL/GenBank/DDBJ whole genome shotgun (WGS) entry which is preliminary data.</text>
</comment>
<sequence length="168" mass="18746">MKLHLFAAVTFVMSLLQMAEAFEPPIPSSAIFNFDDEKRSTLESYNQKHLQGHGLYKNIPLNEEDASFGDELTVKGLDVLTGYKTACAAFIPKKFQHALQLPKKDGELTFAKFAEQDPFTSMTVKAKYFKIDLLESVEITVSQEGGDHIITIEIVDGGIRIRCMSSLP</sequence>
<evidence type="ECO:0000256" key="1">
    <source>
        <dbReference type="SAM" id="SignalP"/>
    </source>
</evidence>